<sequence length="275" mass="30713">MDDTVMKTVCNVTKIGEEQFTLFFSERFVERSKPVTQPLKKDNLPTFTSRKKRPIVIAPYILKHFETARGVDLVWHVYQDDSLKRSLPEKRGSGQRCKVLPSTRIPADWKGFLRVDDNKDKLFKLIANKVVTLVVPKGKSIFSTCGEGVIARNERTEISLLASCTYEEADTRLMVLVLDAASRGHRRIRIRSNNKDVVVLVISVAGTLPTDELWVTYGPGKNVQNILAHAIAMSLGPDKASTPPMFHALTGCDTVSFFGGRGKKRLGMCGKCFLN</sequence>
<gene>
    <name evidence="1" type="ORF">PMEA_00030585</name>
</gene>
<name>A0AAU9XU34_9CNID</name>
<organism evidence="1 2">
    <name type="scientific">Pocillopora meandrina</name>
    <dbReference type="NCBI Taxonomy" id="46732"/>
    <lineage>
        <taxon>Eukaryota</taxon>
        <taxon>Metazoa</taxon>
        <taxon>Cnidaria</taxon>
        <taxon>Anthozoa</taxon>
        <taxon>Hexacorallia</taxon>
        <taxon>Scleractinia</taxon>
        <taxon>Astrocoeniina</taxon>
        <taxon>Pocilloporidae</taxon>
        <taxon>Pocillopora</taxon>
    </lineage>
</organism>
<protein>
    <submittedName>
        <fullName evidence="1">Uncharacterized protein</fullName>
    </submittedName>
</protein>
<dbReference type="AlphaFoldDB" id="A0AAU9XU34"/>
<keyword evidence="2" id="KW-1185">Reference proteome</keyword>
<comment type="caution">
    <text evidence="1">The sequence shown here is derived from an EMBL/GenBank/DDBJ whole genome shotgun (WGS) entry which is preliminary data.</text>
</comment>
<evidence type="ECO:0000313" key="2">
    <source>
        <dbReference type="Proteomes" id="UP001159428"/>
    </source>
</evidence>
<reference evidence="1 2" key="1">
    <citation type="submission" date="2022-05" db="EMBL/GenBank/DDBJ databases">
        <authorList>
            <consortium name="Genoscope - CEA"/>
            <person name="William W."/>
        </authorList>
    </citation>
    <scope>NUCLEOTIDE SEQUENCE [LARGE SCALE GENOMIC DNA]</scope>
</reference>
<dbReference type="Proteomes" id="UP001159428">
    <property type="component" value="Unassembled WGS sequence"/>
</dbReference>
<proteinExistence type="predicted"/>
<accession>A0AAU9XU34</accession>
<dbReference type="EMBL" id="CALNXJ010000068">
    <property type="protein sequence ID" value="CAH3158694.1"/>
    <property type="molecule type" value="Genomic_DNA"/>
</dbReference>
<evidence type="ECO:0000313" key="1">
    <source>
        <dbReference type="EMBL" id="CAH3158694.1"/>
    </source>
</evidence>